<evidence type="ECO:0008006" key="4">
    <source>
        <dbReference type="Google" id="ProtNLM"/>
    </source>
</evidence>
<dbReference type="EMBL" id="NBIV01000020">
    <property type="protein sequence ID" value="PXF47716.1"/>
    <property type="molecule type" value="Genomic_DNA"/>
</dbReference>
<evidence type="ECO:0000313" key="2">
    <source>
        <dbReference type="EMBL" id="PXF47716.1"/>
    </source>
</evidence>
<dbReference type="PANTHER" id="PTHR38479">
    <property type="entry name" value="LMO0824 PROTEIN"/>
    <property type="match status" value="1"/>
</dbReference>
<sequence>MKLRSAIRQSVQPPPANSSPSSVELHPSPSSSSPSLPQSSSPRNDHPVALVTPASFVLTCAQVSHLRRAALTYAHSDATQSLKDALQTITGHHLALQAQDETAVALSLWVRLPPRLQRVASRSVLGKQALIGENKQLVRMWGNRGTLQLSKRGDWPAISAAVRERVRSTLQNRVRKHGAEAMQFLSDAETHFGRRLNDGSGFNSADVENFVSQIIPRTVSGHRDICCSVKHSVPLLVTVDGRGERITIGDNRRPTIVPRRHGKWDNVSELNGLVRCASRYFDVYGPATEQDFRYWMGVKAGISKCAVKACLESGEIRVVETDNGEMMLHRRRFAEIEQLQSMSSRVQRRVWLLGRFDALLLAHKDKSWLVDEHERRSVWSFHSDVSPTVLLDGWIRGTWRRDGPKLIRVVLFEGLWGCFVDEDALSEICNTGKQMLSQFWEVDGRVVVEVGGREVMSAEQEVRTTGDDELDRGRRSKRARRG</sequence>
<gene>
    <name evidence="2" type="ORF">BWQ96_02398</name>
</gene>
<dbReference type="Proteomes" id="UP000247409">
    <property type="component" value="Unassembled WGS sequence"/>
</dbReference>
<evidence type="ECO:0000256" key="1">
    <source>
        <dbReference type="SAM" id="MobiDB-lite"/>
    </source>
</evidence>
<protein>
    <recommendedName>
        <fullName evidence="4">Winged helix DNA-binding domain-containing protein</fullName>
    </recommendedName>
</protein>
<dbReference type="AlphaFoldDB" id="A0A2V3IZX4"/>
<keyword evidence="3" id="KW-1185">Reference proteome</keyword>
<dbReference type="InterPro" id="IPR009351">
    <property type="entry name" value="AlkZ-like"/>
</dbReference>
<proteinExistence type="predicted"/>
<feature type="compositionally biased region" description="Low complexity" evidence="1">
    <location>
        <begin position="18"/>
        <end position="42"/>
    </location>
</feature>
<dbReference type="OrthoDB" id="2132533at2759"/>
<comment type="caution">
    <text evidence="2">The sequence shown here is derived from an EMBL/GenBank/DDBJ whole genome shotgun (WGS) entry which is preliminary data.</text>
</comment>
<reference evidence="2 3" key="1">
    <citation type="journal article" date="2018" name="Mol. Biol. Evol.">
        <title>Analysis of the draft genome of the red seaweed Gracilariopsis chorda provides insights into genome size evolution in Rhodophyta.</title>
        <authorList>
            <person name="Lee J."/>
            <person name="Yang E.C."/>
            <person name="Graf L."/>
            <person name="Yang J.H."/>
            <person name="Qiu H."/>
            <person name="Zel Zion U."/>
            <person name="Chan C.X."/>
            <person name="Stephens T.G."/>
            <person name="Weber A.P.M."/>
            <person name="Boo G.H."/>
            <person name="Boo S.M."/>
            <person name="Kim K.M."/>
            <person name="Shin Y."/>
            <person name="Jung M."/>
            <person name="Lee S.J."/>
            <person name="Yim H.S."/>
            <person name="Lee J.H."/>
            <person name="Bhattacharya D."/>
            <person name="Yoon H.S."/>
        </authorList>
    </citation>
    <scope>NUCLEOTIDE SEQUENCE [LARGE SCALE GENOMIC DNA]</scope>
    <source>
        <strain evidence="2 3">SKKU-2015</strain>
        <tissue evidence="2">Whole body</tissue>
    </source>
</reference>
<feature type="region of interest" description="Disordered" evidence="1">
    <location>
        <begin position="1"/>
        <end position="47"/>
    </location>
</feature>
<evidence type="ECO:0000313" key="3">
    <source>
        <dbReference type="Proteomes" id="UP000247409"/>
    </source>
</evidence>
<dbReference type="PANTHER" id="PTHR38479:SF2">
    <property type="entry name" value="WINGED HELIX DNA-BINDING DOMAIN-CONTAINING PROTEIN"/>
    <property type="match status" value="1"/>
</dbReference>
<feature type="region of interest" description="Disordered" evidence="1">
    <location>
        <begin position="458"/>
        <end position="482"/>
    </location>
</feature>
<accession>A0A2V3IZX4</accession>
<dbReference type="Pfam" id="PF06224">
    <property type="entry name" value="AlkZ-like"/>
    <property type="match status" value="1"/>
</dbReference>
<organism evidence="2 3">
    <name type="scientific">Gracilariopsis chorda</name>
    <dbReference type="NCBI Taxonomy" id="448386"/>
    <lineage>
        <taxon>Eukaryota</taxon>
        <taxon>Rhodophyta</taxon>
        <taxon>Florideophyceae</taxon>
        <taxon>Rhodymeniophycidae</taxon>
        <taxon>Gracilariales</taxon>
        <taxon>Gracilariaceae</taxon>
        <taxon>Gracilariopsis</taxon>
    </lineage>
</organism>
<name>A0A2V3IZX4_9FLOR</name>